<dbReference type="AlphaFoldDB" id="A0AAV3U207"/>
<dbReference type="Gene3D" id="3.30.2090.10">
    <property type="entry name" value="Multidrug efflux transporter AcrB TolC docking domain, DN and DC subdomains"/>
    <property type="match status" value="2"/>
</dbReference>
<dbReference type="EMBL" id="BAABLX010000016">
    <property type="protein sequence ID" value="GAA4942213.1"/>
    <property type="molecule type" value="Genomic_DNA"/>
</dbReference>
<feature type="transmembrane region" description="Helical" evidence="8">
    <location>
        <begin position="526"/>
        <end position="543"/>
    </location>
</feature>
<dbReference type="Gene3D" id="3.30.70.1430">
    <property type="entry name" value="Multidrug efflux transporter AcrB pore domain"/>
    <property type="match status" value="2"/>
</dbReference>
<feature type="transmembrane region" description="Helical" evidence="8">
    <location>
        <begin position="431"/>
        <end position="451"/>
    </location>
</feature>
<evidence type="ECO:0000256" key="4">
    <source>
        <dbReference type="ARBA" id="ARBA00022519"/>
    </source>
</evidence>
<evidence type="ECO:0000313" key="9">
    <source>
        <dbReference type="EMBL" id="GAA4942213.1"/>
    </source>
</evidence>
<dbReference type="Pfam" id="PF00873">
    <property type="entry name" value="ACR_tran"/>
    <property type="match status" value="1"/>
</dbReference>
<sequence>MVLSDVCIKRPVFASVIALLIAVFGLFAYSQLSTREYPDIAPAEVSVTTEYPGAAADIVENRITQVLESELSGIEGIKVMRSRSIDGRSNINLEFDLSRDIDQAANDVRDYVSRVRRRLPEEAEDPQINKADSDGRPIIFISLMSDTWNMMELSDYAERYVKDRFSVIPGVSSVNIFGGGNPSMRIWIDKHKLIARNLTVLDVVNALQRENIELPAGRIDSVTREFPVRIARNYQTEQDFRNLVVATGGDGHLVRLSEVADVRLDRENMRRVFRVNGQDSMAIGILKQSTANTVEVLDGIHKEMQSIAQSLPPGVDIKASGDASEFIRAAISNVYSTILATIALVAFVLWLFLGNWRALLIPVVCIPLSLAGSFVALWMFGYSINLITLLAMVLSIGMVVDDAIVVLENIHRRVEDGEPPLLAAYYGARQVGFAVIATTLVLIAVFVPIGFLQDNTGQIFSELAVAIGSAVIFSTLLALTMVPMMCSKLLHKGDSNNWVVRTVERGMAGMSRQYERSLRSSLKFKMLPLLLAVSALVSAYYLYANLQQEYAPSEDQGTLFAIIKAEEGTNTRKMSQIIDDLYEPIVNKVESGDITRALFVSPFFGSLNPNTSFARLSFINWDERDYSVFDAQQEIAGAWSGIPGIRPMVFVPNGLSRGGGSSPVEFVIQGDTYENLTQWRDLVMAKARDSGLFTTINSDLNETQQQIHVSVDKNRAAALGVSVADIGQTLQAMMAEQEISQYVFDGLEYPVIMAVQDNQRDTSEDITNTYVRSNTTGDLISLANLVYLENRADIPSLERYNRLRAVTISAGLAPGVSLDQGLSFLEQVVIDELPHQAKVDYKGESLEFKEASGGTLFIFGFALLILFLVMAAQFESFVHPTVIMFTVPLAIAGGLFGLWVTQSSFNIFSQVGFLMLIGIATKNGILLVEFINQMRDEGKAFGEAIITACQMRLRPVLMTTVSTVVGAIPLIMAAGPGEASRNVLGVVVLFGVAIAALLTLYVVPGFYQLLARRTQSPEAVAKELAQLQTNHAVAKEI</sequence>
<evidence type="ECO:0000256" key="6">
    <source>
        <dbReference type="ARBA" id="ARBA00022989"/>
    </source>
</evidence>
<dbReference type="Gene3D" id="3.30.70.1320">
    <property type="entry name" value="Multidrug efflux transporter AcrB pore domain like"/>
    <property type="match status" value="1"/>
</dbReference>
<keyword evidence="3" id="KW-1003">Cell membrane</keyword>
<dbReference type="InterPro" id="IPR001036">
    <property type="entry name" value="Acrflvin-R"/>
</dbReference>
<dbReference type="Gene3D" id="3.30.70.1440">
    <property type="entry name" value="Multidrug efflux transporter AcrB pore domain"/>
    <property type="match status" value="1"/>
</dbReference>
<comment type="caution">
    <text evidence="9">The sequence shown here is derived from an EMBL/GenBank/DDBJ whole genome shotgun (WGS) entry which is preliminary data.</text>
</comment>
<dbReference type="GO" id="GO:0042910">
    <property type="term" value="F:xenobiotic transmembrane transporter activity"/>
    <property type="evidence" value="ECO:0007669"/>
    <property type="project" value="TreeGrafter"/>
</dbReference>
<dbReference type="SUPFAM" id="SSF82693">
    <property type="entry name" value="Multidrug efflux transporter AcrB pore domain, PN1, PN2, PC1 and PC2 subdomains"/>
    <property type="match status" value="3"/>
</dbReference>
<organism evidence="9 10">
    <name type="scientific">Halioxenophilus aromaticivorans</name>
    <dbReference type="NCBI Taxonomy" id="1306992"/>
    <lineage>
        <taxon>Bacteria</taxon>
        <taxon>Pseudomonadati</taxon>
        <taxon>Pseudomonadota</taxon>
        <taxon>Gammaproteobacteria</taxon>
        <taxon>Alteromonadales</taxon>
        <taxon>Alteromonadaceae</taxon>
        <taxon>Halioxenophilus</taxon>
    </lineage>
</organism>
<keyword evidence="6 8" id="KW-1133">Transmembrane helix</keyword>
<accession>A0AAV3U207</accession>
<evidence type="ECO:0000313" key="10">
    <source>
        <dbReference type="Proteomes" id="UP001409585"/>
    </source>
</evidence>
<feature type="transmembrane region" description="Helical" evidence="8">
    <location>
        <begin position="956"/>
        <end position="977"/>
    </location>
</feature>
<evidence type="ECO:0000256" key="2">
    <source>
        <dbReference type="ARBA" id="ARBA00022448"/>
    </source>
</evidence>
<dbReference type="FunFam" id="1.20.1640.10:FF:000001">
    <property type="entry name" value="Efflux pump membrane transporter"/>
    <property type="match status" value="1"/>
</dbReference>
<feature type="transmembrane region" description="Helical" evidence="8">
    <location>
        <begin position="359"/>
        <end position="380"/>
    </location>
</feature>
<dbReference type="RefSeq" id="WP_345421256.1">
    <property type="nucleotide sequence ID" value="NZ_AP031496.1"/>
</dbReference>
<dbReference type="PANTHER" id="PTHR32063">
    <property type="match status" value="1"/>
</dbReference>
<keyword evidence="10" id="KW-1185">Reference proteome</keyword>
<evidence type="ECO:0000256" key="7">
    <source>
        <dbReference type="ARBA" id="ARBA00023136"/>
    </source>
</evidence>
<feature type="transmembrane region" description="Helical" evidence="8">
    <location>
        <begin position="907"/>
        <end position="931"/>
    </location>
</feature>
<keyword evidence="5 8" id="KW-0812">Transmembrane</keyword>
<reference evidence="10" key="1">
    <citation type="journal article" date="2019" name="Int. J. Syst. Evol. Microbiol.">
        <title>The Global Catalogue of Microorganisms (GCM) 10K type strain sequencing project: providing services to taxonomists for standard genome sequencing and annotation.</title>
        <authorList>
            <consortium name="The Broad Institute Genomics Platform"/>
            <consortium name="The Broad Institute Genome Sequencing Center for Infectious Disease"/>
            <person name="Wu L."/>
            <person name="Ma J."/>
        </authorList>
    </citation>
    <scope>NUCLEOTIDE SEQUENCE [LARGE SCALE GENOMIC DNA]</scope>
    <source>
        <strain evidence="10">JCM 19134</strain>
    </source>
</reference>
<feature type="transmembrane region" description="Helical" evidence="8">
    <location>
        <begin position="463"/>
        <end position="482"/>
    </location>
</feature>
<dbReference type="SUPFAM" id="SSF82866">
    <property type="entry name" value="Multidrug efflux transporter AcrB transmembrane domain"/>
    <property type="match status" value="2"/>
</dbReference>
<evidence type="ECO:0000256" key="1">
    <source>
        <dbReference type="ARBA" id="ARBA00004429"/>
    </source>
</evidence>
<evidence type="ECO:0000256" key="5">
    <source>
        <dbReference type="ARBA" id="ARBA00022692"/>
    </source>
</evidence>
<evidence type="ECO:0000256" key="8">
    <source>
        <dbReference type="SAM" id="Phobius"/>
    </source>
</evidence>
<dbReference type="GO" id="GO:0005886">
    <property type="term" value="C:plasma membrane"/>
    <property type="evidence" value="ECO:0007669"/>
    <property type="project" value="UniProtKB-SubCell"/>
</dbReference>
<keyword evidence="2" id="KW-0813">Transport</keyword>
<feature type="transmembrane region" description="Helical" evidence="8">
    <location>
        <begin position="851"/>
        <end position="870"/>
    </location>
</feature>
<feature type="transmembrane region" description="Helical" evidence="8">
    <location>
        <begin position="882"/>
        <end position="901"/>
    </location>
</feature>
<keyword evidence="7 8" id="KW-0472">Membrane</keyword>
<dbReference type="InterPro" id="IPR027463">
    <property type="entry name" value="AcrB_DN_DC_subdom"/>
</dbReference>
<comment type="subcellular location">
    <subcellularLocation>
        <location evidence="1">Cell inner membrane</location>
        <topology evidence="1">Multi-pass membrane protein</topology>
    </subcellularLocation>
</comment>
<dbReference type="Gene3D" id="1.20.1640.10">
    <property type="entry name" value="Multidrug efflux transporter AcrB transmembrane domain"/>
    <property type="match status" value="2"/>
</dbReference>
<dbReference type="SUPFAM" id="SSF82714">
    <property type="entry name" value="Multidrug efflux transporter AcrB TolC docking domain, DN and DC subdomains"/>
    <property type="match status" value="2"/>
</dbReference>
<dbReference type="PRINTS" id="PR00702">
    <property type="entry name" value="ACRIFLAVINRP"/>
</dbReference>
<dbReference type="PANTHER" id="PTHR32063:SF14">
    <property type="entry name" value="BLL4319 PROTEIN"/>
    <property type="match status" value="1"/>
</dbReference>
<feature type="transmembrane region" description="Helical" evidence="8">
    <location>
        <begin position="983"/>
        <end position="1003"/>
    </location>
</feature>
<evidence type="ECO:0000256" key="3">
    <source>
        <dbReference type="ARBA" id="ARBA00022475"/>
    </source>
</evidence>
<protein>
    <submittedName>
        <fullName evidence="9">Efflux RND transporter permease subunit</fullName>
    </submittedName>
</protein>
<feature type="transmembrane region" description="Helical" evidence="8">
    <location>
        <begin position="12"/>
        <end position="32"/>
    </location>
</feature>
<dbReference type="Proteomes" id="UP001409585">
    <property type="component" value="Unassembled WGS sequence"/>
</dbReference>
<feature type="transmembrane region" description="Helical" evidence="8">
    <location>
        <begin position="334"/>
        <end position="352"/>
    </location>
</feature>
<keyword evidence="4" id="KW-0997">Cell inner membrane</keyword>
<name>A0AAV3U207_9ALTE</name>
<gene>
    <name evidence="9" type="ORF">GCM10025791_20770</name>
</gene>
<proteinExistence type="predicted"/>
<feature type="transmembrane region" description="Helical" evidence="8">
    <location>
        <begin position="386"/>
        <end position="410"/>
    </location>
</feature>